<proteinExistence type="predicted"/>
<sequence length="146" mass="17217">MLKYLLNPNSKMSRKAYKAYLVIYSISFIVVGIIIFLTSSATVRDKYFGYGLGTGLVIGALLVLFRTLNERQFEKQYLNAFDERHQYIDTLCFRIIYGLELLFLILIFLINLYNPLHLHFERVLIWSLIFLSYGFFIIRAILRKLV</sequence>
<keyword evidence="1" id="KW-0472">Membrane</keyword>
<keyword evidence="1" id="KW-1133">Transmembrane helix</keyword>
<dbReference type="Proteomes" id="UP000245369">
    <property type="component" value="Chromosome"/>
</dbReference>
<organism evidence="2 3">
    <name type="scientific">Streptococcus sobrinus</name>
    <dbReference type="NCBI Taxonomy" id="1310"/>
    <lineage>
        <taxon>Bacteria</taxon>
        <taxon>Bacillati</taxon>
        <taxon>Bacillota</taxon>
        <taxon>Bacilli</taxon>
        <taxon>Lactobacillales</taxon>
        <taxon>Streptococcaceae</taxon>
        <taxon>Streptococcus</taxon>
    </lineage>
</organism>
<evidence type="ECO:0008006" key="4">
    <source>
        <dbReference type="Google" id="ProtNLM"/>
    </source>
</evidence>
<protein>
    <recommendedName>
        <fullName evidence="4">ABC transporter permease</fullName>
    </recommendedName>
</protein>
<feature type="transmembrane region" description="Helical" evidence="1">
    <location>
        <begin position="47"/>
        <end position="65"/>
    </location>
</feature>
<keyword evidence="3" id="KW-1185">Reference proteome</keyword>
<feature type="transmembrane region" description="Helical" evidence="1">
    <location>
        <begin position="21"/>
        <end position="41"/>
    </location>
</feature>
<name>A0ABN5LJN9_9STRE</name>
<reference evidence="2 3" key="1">
    <citation type="submission" date="2018-05" db="EMBL/GenBank/DDBJ databases">
        <title>Complete genome sequences of Streptococcus sobrinus.</title>
        <authorList>
            <person name="Sales M."/>
            <person name="Jensen P.A."/>
        </authorList>
    </citation>
    <scope>NUCLEOTIDE SEQUENCE [LARGE SCALE GENOMIC DNA]</scope>
    <source>
        <strain evidence="2 3">SL1</strain>
    </source>
</reference>
<accession>A0ABN5LJN9</accession>
<keyword evidence="1" id="KW-0812">Transmembrane</keyword>
<dbReference type="EMBL" id="CP029490">
    <property type="protein sequence ID" value="AWN21260.1"/>
    <property type="molecule type" value="Genomic_DNA"/>
</dbReference>
<evidence type="ECO:0000256" key="1">
    <source>
        <dbReference type="SAM" id="Phobius"/>
    </source>
</evidence>
<feature type="transmembrane region" description="Helical" evidence="1">
    <location>
        <begin position="123"/>
        <end position="142"/>
    </location>
</feature>
<evidence type="ECO:0000313" key="3">
    <source>
        <dbReference type="Proteomes" id="UP000245369"/>
    </source>
</evidence>
<gene>
    <name evidence="2" type="ORF">DK182_07830</name>
</gene>
<feature type="transmembrane region" description="Helical" evidence="1">
    <location>
        <begin position="91"/>
        <end position="111"/>
    </location>
</feature>
<evidence type="ECO:0000313" key="2">
    <source>
        <dbReference type="EMBL" id="AWN21260.1"/>
    </source>
</evidence>